<dbReference type="FunFam" id="2.60.40.10:FF:000283">
    <property type="entry name" value="Immunoglobulin kappa constant"/>
    <property type="match status" value="1"/>
</dbReference>
<accession>A0A8C4PG28</accession>
<evidence type="ECO:0000313" key="5">
    <source>
        <dbReference type="Proteomes" id="UP000694387"/>
    </source>
</evidence>
<dbReference type="GeneTree" id="ENSGT00940000163478"/>
<reference evidence="4 5" key="1">
    <citation type="journal article" date="2020" name="Nat. Commun.">
        <title>Donkey genomes provide new insights into domestication and selection for coat color.</title>
        <authorList>
            <person name="Wang"/>
            <person name="C."/>
            <person name="Li"/>
            <person name="H."/>
            <person name="Guo"/>
            <person name="Y."/>
            <person name="Huang"/>
            <person name="J."/>
            <person name="Sun"/>
            <person name="Y."/>
            <person name="Min"/>
            <person name="J."/>
            <person name="Wang"/>
            <person name="J."/>
            <person name="Fang"/>
            <person name="X."/>
            <person name="Zhao"/>
            <person name="Z."/>
            <person name="Wang"/>
            <person name="S."/>
            <person name="Zhang"/>
            <person name="Y."/>
            <person name="Liu"/>
            <person name="Q."/>
            <person name="Jiang"/>
            <person name="Q."/>
            <person name="Wang"/>
            <person name="X."/>
            <person name="Guo"/>
            <person name="Y."/>
            <person name="Yang"/>
            <person name="C."/>
            <person name="Wang"/>
            <person name="Y."/>
            <person name="Tian"/>
            <person name="F."/>
            <person name="Zhuang"/>
            <person name="G."/>
            <person name="Fan"/>
            <person name="Y."/>
            <person name="Gao"/>
            <person name="Q."/>
            <person name="Li"/>
            <person name="Y."/>
            <person name="Ju"/>
            <person name="Z."/>
            <person name="Li"/>
            <person name="J."/>
            <person name="Li"/>
            <person name="R."/>
            <person name="Hou"/>
            <person name="M."/>
            <person name="Yang"/>
            <person name="G."/>
            <person name="Liu"/>
            <person name="G."/>
            <person name="Liu"/>
            <person name="W."/>
            <person name="Guo"/>
            <person name="J."/>
            <person name="Pan"/>
            <person name="S."/>
            <person name="Fan"/>
            <person name="G."/>
            <person name="Zhang"/>
            <person name="W."/>
            <person name="Zhang"/>
            <person name="R."/>
            <person name="Yu"/>
            <person name="J."/>
            <person name="Zhang"/>
            <person name="X."/>
            <person name="Yin"/>
            <person name="Q."/>
            <person name="Ji"/>
            <person name="C."/>
            <person name="Jin"/>
            <person name="Y."/>
            <person name="Yue"/>
            <person name="G."/>
            <person name="Liu"/>
            <person name="M."/>
            <person name="Xu"/>
            <person name="J."/>
            <person name="Liu"/>
            <person name="S."/>
            <person name="Jordana"/>
            <person name="J."/>
            <person name="Noce"/>
            <person name="A."/>
            <person name="Amills"/>
            <person name="M."/>
            <person name="Wu"/>
            <person name="D.D."/>
            <person name="Li"/>
            <person name="S."/>
            <person name="Zhou"/>
            <person name="X. and Zhong"/>
            <person name="J."/>
        </authorList>
    </citation>
    <scope>NUCLEOTIDE SEQUENCE [LARGE SCALE GENOMIC DNA]</scope>
</reference>
<dbReference type="InterPro" id="IPR003006">
    <property type="entry name" value="Ig/MHC_CS"/>
</dbReference>
<dbReference type="Pfam" id="PF07654">
    <property type="entry name" value="C1-set"/>
    <property type="match status" value="1"/>
</dbReference>
<reference evidence="4" key="3">
    <citation type="submission" date="2025-09" db="UniProtKB">
        <authorList>
            <consortium name="Ensembl"/>
        </authorList>
    </citation>
    <scope>IDENTIFICATION</scope>
</reference>
<reference evidence="4" key="2">
    <citation type="submission" date="2025-08" db="UniProtKB">
        <authorList>
            <consortium name="Ensembl"/>
        </authorList>
    </citation>
    <scope>IDENTIFICATION</scope>
</reference>
<protein>
    <recommendedName>
        <fullName evidence="3">Ig-like domain-containing protein</fullName>
    </recommendedName>
</protein>
<dbReference type="PANTHER" id="PTHR23411">
    <property type="entry name" value="TAPASIN"/>
    <property type="match status" value="1"/>
</dbReference>
<dbReference type="Gene3D" id="2.60.40.10">
    <property type="entry name" value="Immunoglobulins"/>
    <property type="match status" value="2"/>
</dbReference>
<dbReference type="InterPro" id="IPR050380">
    <property type="entry name" value="Immune_Resp_Modulators"/>
</dbReference>
<dbReference type="SMART" id="SM00407">
    <property type="entry name" value="IGc1"/>
    <property type="match status" value="1"/>
</dbReference>
<keyword evidence="1" id="KW-1015">Disulfide bond</keyword>
<evidence type="ECO:0000259" key="3">
    <source>
        <dbReference type="PROSITE" id="PS50835"/>
    </source>
</evidence>
<dbReference type="Ensembl" id="ENSEAST00005002579.2">
    <property type="protein sequence ID" value="ENSEASP00005002341.2"/>
    <property type="gene ID" value="ENSEASG00005001833.2"/>
</dbReference>
<dbReference type="AlphaFoldDB" id="A0A8C4PG28"/>
<evidence type="ECO:0000256" key="2">
    <source>
        <dbReference type="ARBA" id="ARBA00023319"/>
    </source>
</evidence>
<evidence type="ECO:0000256" key="1">
    <source>
        <dbReference type="ARBA" id="ARBA00023157"/>
    </source>
</evidence>
<dbReference type="CDD" id="cd07699">
    <property type="entry name" value="IgC1_L"/>
    <property type="match status" value="1"/>
</dbReference>
<dbReference type="InterPro" id="IPR007110">
    <property type="entry name" value="Ig-like_dom"/>
</dbReference>
<evidence type="ECO:0000313" key="4">
    <source>
        <dbReference type="Ensembl" id="ENSEASP00005002341.2"/>
    </source>
</evidence>
<dbReference type="InterPro" id="IPR003597">
    <property type="entry name" value="Ig_C1-set"/>
</dbReference>
<proteinExistence type="predicted"/>
<dbReference type="PROSITE" id="PS50835">
    <property type="entry name" value="IG_LIKE"/>
    <property type="match status" value="1"/>
</dbReference>
<keyword evidence="5" id="KW-1185">Reference proteome</keyword>
<dbReference type="InterPro" id="IPR036179">
    <property type="entry name" value="Ig-like_dom_sf"/>
</dbReference>
<dbReference type="PROSITE" id="PS00290">
    <property type="entry name" value="IG_MHC"/>
    <property type="match status" value="1"/>
</dbReference>
<keyword evidence="2" id="KW-0393">Immunoglobulin domain</keyword>
<name>A0A8C4PG28_EQUAS</name>
<dbReference type="Proteomes" id="UP000694387">
    <property type="component" value="Chromosome 6"/>
</dbReference>
<dbReference type="InterPro" id="IPR013783">
    <property type="entry name" value="Ig-like_fold"/>
</dbReference>
<sequence length="236" mass="25963">VVSPSQIHRLLLYCVSDEKIFTMGTSCSLRPQSLCQSPQERVSISCRATESLLYVDVKHCLAWCQHRPGQPPKALIYNASTPINSVLTRFSGSGSGTDFILIISSLEGASLPFRSLWFTFGQGTKLEIKRADAKPSAFIFPPSSEELNLGNASVMCLVYGFYPSGVTINWKVDSLPITSSIQSSLTEQDSKDNTYSLSSTLTLTKADYEAHNIYACEVSHKTLSSPLVKSFKRQDC</sequence>
<dbReference type="SUPFAM" id="SSF48726">
    <property type="entry name" value="Immunoglobulin"/>
    <property type="match status" value="2"/>
</dbReference>
<organism evidence="4 5">
    <name type="scientific">Equus asinus</name>
    <name type="common">Donkey</name>
    <name type="synonym">Equus africanus asinus</name>
    <dbReference type="NCBI Taxonomy" id="9793"/>
    <lineage>
        <taxon>Eukaryota</taxon>
        <taxon>Metazoa</taxon>
        <taxon>Chordata</taxon>
        <taxon>Craniata</taxon>
        <taxon>Vertebrata</taxon>
        <taxon>Euteleostomi</taxon>
        <taxon>Mammalia</taxon>
        <taxon>Eutheria</taxon>
        <taxon>Laurasiatheria</taxon>
        <taxon>Perissodactyla</taxon>
        <taxon>Equidae</taxon>
        <taxon>Equus</taxon>
    </lineage>
</organism>
<feature type="domain" description="Ig-like" evidence="3">
    <location>
        <begin position="135"/>
        <end position="232"/>
    </location>
</feature>